<proteinExistence type="predicted"/>
<dbReference type="Proteomes" id="UP000290909">
    <property type="component" value="Chromosome"/>
</dbReference>
<feature type="transmembrane region" description="Helical" evidence="1">
    <location>
        <begin position="71"/>
        <end position="92"/>
    </location>
</feature>
<accession>A0A449BKX8</accession>
<evidence type="ECO:0000313" key="3">
    <source>
        <dbReference type="Proteomes" id="UP000290909"/>
    </source>
</evidence>
<dbReference type="PANTHER" id="PTHR31446:SF29">
    <property type="entry name" value="ACID PHOSPHATASE_VANADIUM-DEPENDENT HALOPEROXIDASE-RELATED PROTEIN"/>
    <property type="match status" value="1"/>
</dbReference>
<reference evidence="2 3" key="1">
    <citation type="submission" date="2019-01" db="EMBL/GenBank/DDBJ databases">
        <authorList>
            <consortium name="Pathogen Informatics"/>
        </authorList>
    </citation>
    <scope>NUCLEOTIDE SEQUENCE [LARGE SCALE GENOMIC DNA]</scope>
    <source>
        <strain evidence="2 3">NCTC10172</strain>
    </source>
</reference>
<feature type="transmembrane region" description="Helical" evidence="1">
    <location>
        <begin position="38"/>
        <end position="65"/>
    </location>
</feature>
<gene>
    <name evidence="2" type="ORF">NCTC10172_01132</name>
</gene>
<feature type="transmembrane region" description="Helical" evidence="1">
    <location>
        <begin position="134"/>
        <end position="156"/>
    </location>
</feature>
<keyword evidence="1" id="KW-0812">Transmembrane</keyword>
<evidence type="ECO:0000256" key="1">
    <source>
        <dbReference type="SAM" id="Phobius"/>
    </source>
</evidence>
<organism evidence="2 3">
    <name type="scientific">Acholeplasma hippikon</name>
    <dbReference type="NCBI Taxonomy" id="264636"/>
    <lineage>
        <taxon>Bacteria</taxon>
        <taxon>Bacillati</taxon>
        <taxon>Mycoplasmatota</taxon>
        <taxon>Mollicutes</taxon>
        <taxon>Acholeplasmatales</taxon>
        <taxon>Acholeplasmataceae</taxon>
        <taxon>Acholeplasma</taxon>
    </lineage>
</organism>
<evidence type="ECO:0000313" key="2">
    <source>
        <dbReference type="EMBL" id="VEU83082.1"/>
    </source>
</evidence>
<dbReference type="EMBL" id="LR215050">
    <property type="protein sequence ID" value="VEU83082.1"/>
    <property type="molecule type" value="Genomic_DNA"/>
</dbReference>
<keyword evidence="1" id="KW-0472">Membrane</keyword>
<dbReference type="AlphaFoldDB" id="A0A449BKX8"/>
<dbReference type="KEGG" id="ahk:NCTC10172_01132"/>
<dbReference type="InterPro" id="IPR003832">
    <property type="entry name" value="DUF212"/>
</dbReference>
<name>A0A449BKX8_9MOLU</name>
<feature type="transmembrane region" description="Helical" evidence="1">
    <location>
        <begin position="6"/>
        <end position="26"/>
    </location>
</feature>
<protein>
    <submittedName>
        <fullName evidence="2">Divergent PAP2 family</fullName>
    </submittedName>
</protein>
<keyword evidence="1" id="KW-1133">Transmembrane helix</keyword>
<sequence>MISTANAVIIITISAMVIAQVLKFFIDFAINKKPNESILISTGGMPSSHSALVTSLVTAIGLFQIYDTGKIGLEFAISFVLALVVVHDSMGIRYEASKHARALNEIKLRLNLIENIDIEEKKFKESLGHKPKEVLAGILLGCLVAVLGFVLFRLIWEHLG</sequence>
<dbReference type="PANTHER" id="PTHR31446">
    <property type="entry name" value="ACID PHOSPHATASE/VANADIUM-DEPENDENT HALOPEROXIDASE-RELATED PROTEIN"/>
    <property type="match status" value="1"/>
</dbReference>
<keyword evidence="3" id="KW-1185">Reference proteome</keyword>
<dbReference type="STRING" id="1408416.GCA_000702765_00136"/>
<dbReference type="Pfam" id="PF02681">
    <property type="entry name" value="DUF212"/>
    <property type="match status" value="1"/>
</dbReference>